<gene>
    <name evidence="2" type="ORF">VZ068_14410</name>
</gene>
<dbReference type="EMBL" id="CP144460">
    <property type="protein sequence ID" value="XBS36665.1"/>
    <property type="molecule type" value="Genomic_DNA"/>
</dbReference>
<feature type="transmembrane region" description="Helical" evidence="1">
    <location>
        <begin position="310"/>
        <end position="332"/>
    </location>
</feature>
<keyword evidence="1" id="KW-0472">Membrane</keyword>
<evidence type="ECO:0000256" key="1">
    <source>
        <dbReference type="SAM" id="Phobius"/>
    </source>
</evidence>
<keyword evidence="1" id="KW-0812">Transmembrane</keyword>
<dbReference type="RefSeq" id="WP_349655676.1">
    <property type="nucleotide sequence ID" value="NZ_CP144460.1"/>
</dbReference>
<feature type="transmembrane region" description="Helical" evidence="1">
    <location>
        <begin position="283"/>
        <end position="304"/>
    </location>
</feature>
<evidence type="ECO:0000313" key="2">
    <source>
        <dbReference type="EMBL" id="XBS36665.1"/>
    </source>
</evidence>
<keyword evidence="1" id="KW-1133">Transmembrane helix</keyword>
<sequence length="356" mass="40040">MSIENNKSNILPRLDYIASPALDIAVAQMVANKHACDALARRCVRLSAIAGQGLNLWPDEHHIPQGFTFYLRAFPFARKTSSDKGIPALVPARRVIGDAHRQYSETMSPEKEAAVLSFLLHPDRAHWGSDEGATYTWIRPLGLFLAGEGKNRVSLFQRLNEEWIPACTSTEDYPAPERIVIYTVCTFGVTQYWAVLDGRYLEPLASPEWVLPVLQAYGVVICRKWDSEFPARSSVERALREASNEKSIRRLQIDLEVVRARDQWECEPVSVSAWSRISSRNKWGCTCILCVVALGGTILLVVSVDWSWPRWLGASLLGAVAGCCMALNIKLITMRQSEVRSSLRYSLWAKKPRTYS</sequence>
<dbReference type="AlphaFoldDB" id="A0AAU7P4J5"/>
<reference evidence="2" key="1">
    <citation type="submission" date="2024-02" db="EMBL/GenBank/DDBJ databases">
        <title>Complete genome sequence of Xanthomonas sp. 10-10.</title>
        <authorList>
            <person name="Biessy A."/>
            <person name="Ciotola M."/>
            <person name="Cadieux M."/>
            <person name="Soufiane B."/>
            <person name="Laforest M."/>
            <person name="Filion M."/>
        </authorList>
    </citation>
    <scope>NUCLEOTIDE SEQUENCE</scope>
    <source>
        <strain evidence="2">10-10</strain>
    </source>
</reference>
<proteinExistence type="predicted"/>
<protein>
    <submittedName>
        <fullName evidence="2">Uncharacterized protein</fullName>
    </submittedName>
</protein>
<accession>A0AAU7P4J5</accession>
<name>A0AAU7P4J5_9XANT</name>
<organism evidence="2">
    <name type="scientific">Xanthomonas sp. 10-10</name>
    <dbReference type="NCBI Taxonomy" id="3115848"/>
    <lineage>
        <taxon>Bacteria</taxon>
        <taxon>Pseudomonadati</taxon>
        <taxon>Pseudomonadota</taxon>
        <taxon>Gammaproteobacteria</taxon>
        <taxon>Lysobacterales</taxon>
        <taxon>Lysobacteraceae</taxon>
        <taxon>Xanthomonas</taxon>
    </lineage>
</organism>